<sequence length="312" mass="35398">MYLPYLRGKQYELLALRELCALPLDNTKIFPILEPIKTTLKSIETALVALKRIGIQMQLIVNPEHGELKGNGNVVLDFIDHIRSLGVDNVIPTYMILSDRDFAYFESTATARGYLESGYSLVHLNQISNVTALKALVNNSAIRFNIIHVTHQMSLKRGFTNGELTLLSDPFNKQKRNSDYISVTDEFFSNDYLYYADEKFAAFSDYLTIGSEFIEGGMLPYAVAIHLTYVHKDSGEIWIRHFISDSNEDYSDTPGKFGEALDKLIEFIDAEGLHTMACEQFRDYHSRGAFPGLGVVKKLSIMHHIQLIQELI</sequence>
<organism evidence="1 2">
    <name type="scientific">Pedobacter ginsengisoli</name>
    <dbReference type="NCBI Taxonomy" id="363852"/>
    <lineage>
        <taxon>Bacteria</taxon>
        <taxon>Pseudomonadati</taxon>
        <taxon>Bacteroidota</taxon>
        <taxon>Sphingobacteriia</taxon>
        <taxon>Sphingobacteriales</taxon>
        <taxon>Sphingobacteriaceae</taxon>
        <taxon>Pedobacter</taxon>
    </lineage>
</organism>
<dbReference type="RefSeq" id="WP_099438186.1">
    <property type="nucleotide sequence ID" value="NZ_CP024091.1"/>
</dbReference>
<dbReference type="AlphaFoldDB" id="A0A2D1U3Y1"/>
<proteinExistence type="predicted"/>
<reference evidence="1 2" key="1">
    <citation type="submission" date="2017-10" db="EMBL/GenBank/DDBJ databases">
        <title>Whole genome of Pedobacter ginsengisoli T01R-27 isolated from tomato rhizosphere.</title>
        <authorList>
            <person name="Weon H.-Y."/>
            <person name="Lee S.A."/>
            <person name="Sang M.K."/>
            <person name="Song J."/>
        </authorList>
    </citation>
    <scope>NUCLEOTIDE SEQUENCE [LARGE SCALE GENOMIC DNA]</scope>
    <source>
        <strain evidence="1 2">T01R-27</strain>
    </source>
</reference>
<dbReference type="KEGG" id="pgs:CPT03_07060"/>
<evidence type="ECO:0008006" key="3">
    <source>
        <dbReference type="Google" id="ProtNLM"/>
    </source>
</evidence>
<gene>
    <name evidence="1" type="ORF">CPT03_07060</name>
</gene>
<dbReference type="Proteomes" id="UP000223749">
    <property type="component" value="Chromosome"/>
</dbReference>
<protein>
    <recommendedName>
        <fullName evidence="3">Sce7725 family protein</fullName>
    </recommendedName>
</protein>
<dbReference type="InterPro" id="IPR047727">
    <property type="entry name" value="Sce7725-like"/>
</dbReference>
<dbReference type="OrthoDB" id="8910160at2"/>
<evidence type="ECO:0000313" key="2">
    <source>
        <dbReference type="Proteomes" id="UP000223749"/>
    </source>
</evidence>
<accession>A0A2D1U3Y1</accession>
<dbReference type="NCBIfam" id="NF033831">
    <property type="entry name" value="sce7725_fam"/>
    <property type="match status" value="1"/>
</dbReference>
<evidence type="ECO:0000313" key="1">
    <source>
        <dbReference type="EMBL" id="ATP56244.1"/>
    </source>
</evidence>
<name>A0A2D1U3Y1_9SPHI</name>
<dbReference type="EMBL" id="CP024091">
    <property type="protein sequence ID" value="ATP56244.1"/>
    <property type="molecule type" value="Genomic_DNA"/>
</dbReference>
<keyword evidence="2" id="KW-1185">Reference proteome</keyword>